<keyword evidence="3 10" id="KW-0812">Transmembrane</keyword>
<evidence type="ECO:0000313" key="12">
    <source>
        <dbReference type="EMBL" id="CEP24473.1"/>
    </source>
</evidence>
<evidence type="ECO:0000256" key="7">
    <source>
        <dbReference type="ARBA" id="ARBA00023136"/>
    </source>
</evidence>
<evidence type="ECO:0000256" key="9">
    <source>
        <dbReference type="SAM" id="MobiDB-lite"/>
    </source>
</evidence>
<dbReference type="Gene3D" id="1.20.5.110">
    <property type="match status" value="1"/>
</dbReference>
<feature type="region of interest" description="Disordered" evidence="9">
    <location>
        <begin position="1"/>
        <end position="31"/>
    </location>
</feature>
<dbReference type="GO" id="GO:0000139">
    <property type="term" value="C:Golgi membrane"/>
    <property type="evidence" value="ECO:0007669"/>
    <property type="project" value="UniProtKB-SubCell"/>
</dbReference>
<dbReference type="GO" id="GO:0015031">
    <property type="term" value="P:protein transport"/>
    <property type="evidence" value="ECO:0007669"/>
    <property type="project" value="UniProtKB-KW"/>
</dbReference>
<dbReference type="Proteomes" id="UP000038830">
    <property type="component" value="Unassembled WGS sequence"/>
</dbReference>
<reference evidence="13" key="1">
    <citation type="journal article" date="2015" name="J. Biotechnol.">
        <title>The structure of the Cyberlindnera jadinii genome and its relation to Candida utilis analyzed by the occurrence of single nucleotide polymorphisms.</title>
        <authorList>
            <person name="Rupp O."/>
            <person name="Brinkrolf K."/>
            <person name="Buerth C."/>
            <person name="Kunigo M."/>
            <person name="Schneider J."/>
            <person name="Jaenicke S."/>
            <person name="Goesmann A."/>
            <person name="Puehler A."/>
            <person name="Jaeger K.-E."/>
            <person name="Ernst J.F."/>
        </authorList>
    </citation>
    <scope>NUCLEOTIDE SEQUENCE [LARGE SCALE GENOMIC DNA]</scope>
    <source>
        <strain evidence="13">ATCC 18201 / CBS 1600 / BCRC 20928 / JCM 3617 / NBRC 0987 / NRRL Y-1542</strain>
    </source>
</reference>
<dbReference type="SUPFAM" id="SSF58038">
    <property type="entry name" value="SNARE fusion complex"/>
    <property type="match status" value="1"/>
</dbReference>
<name>A0A0H5C8C5_CYBJN</name>
<gene>
    <name evidence="12" type="ORF">BN1211_5299</name>
</gene>
<evidence type="ECO:0000256" key="6">
    <source>
        <dbReference type="ARBA" id="ARBA00023034"/>
    </source>
</evidence>
<organism evidence="12 13">
    <name type="scientific">Cyberlindnera jadinii (strain ATCC 18201 / CBS 1600 / BCRC 20928 / JCM 3617 / NBRC 0987 / NRRL Y-1542)</name>
    <name type="common">Torula yeast</name>
    <name type="synonym">Candida utilis</name>
    <dbReference type="NCBI Taxonomy" id="983966"/>
    <lineage>
        <taxon>Eukaryota</taxon>
        <taxon>Fungi</taxon>
        <taxon>Dikarya</taxon>
        <taxon>Ascomycota</taxon>
        <taxon>Saccharomycotina</taxon>
        <taxon>Saccharomycetes</taxon>
        <taxon>Phaffomycetales</taxon>
        <taxon>Phaffomycetaceae</taxon>
        <taxon>Cyberlindnera</taxon>
    </lineage>
</organism>
<proteinExistence type="predicted"/>
<evidence type="ECO:0000256" key="1">
    <source>
        <dbReference type="ARBA" id="ARBA00004394"/>
    </source>
</evidence>
<dbReference type="InterPro" id="IPR039899">
    <property type="entry name" value="BET1_SNARE"/>
</dbReference>
<keyword evidence="6" id="KW-0333">Golgi apparatus</keyword>
<evidence type="ECO:0000256" key="5">
    <source>
        <dbReference type="ARBA" id="ARBA00022989"/>
    </source>
</evidence>
<keyword evidence="4" id="KW-0653">Protein transport</keyword>
<evidence type="ECO:0000256" key="3">
    <source>
        <dbReference type="ARBA" id="ARBA00022692"/>
    </source>
</evidence>
<evidence type="ECO:0000256" key="4">
    <source>
        <dbReference type="ARBA" id="ARBA00022927"/>
    </source>
</evidence>
<dbReference type="EMBL" id="CDQK01000006">
    <property type="protein sequence ID" value="CEP24473.1"/>
    <property type="molecule type" value="Genomic_DNA"/>
</dbReference>
<evidence type="ECO:0000259" key="11">
    <source>
        <dbReference type="PROSITE" id="PS50192"/>
    </source>
</evidence>
<evidence type="ECO:0000256" key="10">
    <source>
        <dbReference type="SAM" id="Phobius"/>
    </source>
</evidence>
<keyword evidence="2" id="KW-0813">Transport</keyword>
<feature type="transmembrane region" description="Helical" evidence="10">
    <location>
        <begin position="104"/>
        <end position="124"/>
    </location>
</feature>
<comment type="subcellular location">
    <subcellularLocation>
        <location evidence="8">Endomembrane system</location>
        <topology evidence="8">Single-pass type IV membrane protein</topology>
    </subcellularLocation>
    <subcellularLocation>
        <location evidence="1">Golgi apparatus membrane</location>
    </subcellularLocation>
</comment>
<dbReference type="AlphaFoldDB" id="A0A0H5C8C5"/>
<keyword evidence="7 10" id="KW-0472">Membrane</keyword>
<keyword evidence="5 10" id="KW-1133">Transmembrane helix</keyword>
<dbReference type="PROSITE" id="PS50192">
    <property type="entry name" value="T_SNARE"/>
    <property type="match status" value="1"/>
</dbReference>
<accession>A0A0H5C8C5</accession>
<sequence>MASRQNKRTALFDGPPRVASPYDKPEQRDYSASRIAQMESQSEEQTNVMAQKISQLKDLSLKMGEEIRSSNKVLDQVGNQFEQLQGTLKRTWNRMLVMAQRSGIPYKVWLGFFAVLFLMFWYVWWT</sequence>
<dbReference type="InterPro" id="IPR000727">
    <property type="entry name" value="T_SNARE_dom"/>
</dbReference>
<dbReference type="CDD" id="cd15853">
    <property type="entry name" value="SNARE_Bet1"/>
    <property type="match status" value="1"/>
</dbReference>
<feature type="domain" description="T-SNARE coiled-coil homology" evidence="11">
    <location>
        <begin position="36"/>
        <end position="98"/>
    </location>
</feature>
<dbReference type="SMART" id="SM00397">
    <property type="entry name" value="t_SNARE"/>
    <property type="match status" value="1"/>
</dbReference>
<evidence type="ECO:0000313" key="13">
    <source>
        <dbReference type="Proteomes" id="UP000038830"/>
    </source>
</evidence>
<evidence type="ECO:0000256" key="2">
    <source>
        <dbReference type="ARBA" id="ARBA00022448"/>
    </source>
</evidence>
<protein>
    <recommendedName>
        <fullName evidence="11">t-SNARE coiled-coil homology domain-containing protein</fullName>
    </recommendedName>
</protein>
<dbReference type="PANTHER" id="PTHR12791">
    <property type="entry name" value="GOLGI SNARE BET1-RELATED"/>
    <property type="match status" value="1"/>
</dbReference>
<evidence type="ECO:0000256" key="8">
    <source>
        <dbReference type="ARBA" id="ARBA00046280"/>
    </source>
</evidence>